<dbReference type="SUPFAM" id="SSF48452">
    <property type="entry name" value="TPR-like"/>
    <property type="match status" value="1"/>
</dbReference>
<dbReference type="GeneID" id="83213715"/>
<dbReference type="AlphaFoldDB" id="A0AAD7V3N8"/>
<proteinExistence type="predicted"/>
<keyword evidence="2" id="KW-1185">Reference proteome</keyword>
<gene>
    <name evidence="1" type="ORF">O0I10_006304</name>
</gene>
<dbReference type="Proteomes" id="UP001234581">
    <property type="component" value="Unassembled WGS sequence"/>
</dbReference>
<reference evidence="1 2" key="1">
    <citation type="submission" date="2023-03" db="EMBL/GenBank/DDBJ databases">
        <title>Genome sequence of Lichtheimia ornata CBS 291.66.</title>
        <authorList>
            <person name="Mohabir J.T."/>
            <person name="Shea T.P."/>
            <person name="Kurbessoian T."/>
            <person name="Berby B."/>
            <person name="Fontaine J."/>
            <person name="Livny J."/>
            <person name="Gnirke A."/>
            <person name="Stajich J.E."/>
            <person name="Cuomo C.A."/>
        </authorList>
    </citation>
    <scope>NUCLEOTIDE SEQUENCE [LARGE SCALE GENOMIC DNA]</scope>
    <source>
        <strain evidence="1">CBS 291.66</strain>
    </source>
</reference>
<protein>
    <submittedName>
        <fullName evidence="1">Uncharacterized protein</fullName>
    </submittedName>
</protein>
<evidence type="ECO:0000313" key="2">
    <source>
        <dbReference type="Proteomes" id="UP001234581"/>
    </source>
</evidence>
<name>A0AAD7V3N8_9FUNG</name>
<dbReference type="InterPro" id="IPR032675">
    <property type="entry name" value="LRR_dom_sf"/>
</dbReference>
<dbReference type="SUPFAM" id="SSF52047">
    <property type="entry name" value="RNI-like"/>
    <property type="match status" value="1"/>
</dbReference>
<sequence length="660" mass="73283">MLPATGVPITIDNPTRNVQLDQMSSTVHDCDQKLVPAFHSRASLLSDCGQLITDMGEATAAMTIAPTSSVGYLCAGRIFSDRGQHASAIKMYDDGLQHVPNSDDGYAQLVSAKAASQDQLNKRIDFVTCLPLEIVSSNVVPRILGGQKMMQIGPAEGYLDVSRTWRERIAMAGGLTFRVGPSPLSARTYDYLLDMAPFIKSFTVWGLHDGMVDQLTSRTMFTALKTLNVDVRSRRFNQLLPVLHSMGASLTQLTIDYQYCYTYGTPYRLSDYLDQCPNLVALSIQRGMFDTSFVSSKYPKLKKLDLIKVNVKMDEDTMLEFLRPIPQLQVLNIIPTPCSTILPAIHQSCPLLQQLFLAKNLPPCLSGLGDIHHHEGLRAMIVMDPGKKQRFKGDDMMGYIVKHCDTIESLEIGPGLKFSMPRTVLGHAVILDMTFIRLRQISYPTHAGACYIPLIVWLLQLAPQLESLETVHGSMQAAVFEELMRPSHHHFKSIGLKANGSSEETEKRFMQHHLALGHESNLKEIHIQINNLQLSDSWLLLITQLTQLRQLEVSCEGARTMHGVVIPFISHIASGCPGLERFTLTSLSLPVDYKILSIIAPHTTLATISINASCLIGDASLLPSFIGRLQHLQALHLNLHSFDDNIYAALKSSSFQFVYT</sequence>
<organism evidence="1 2">
    <name type="scientific">Lichtheimia ornata</name>
    <dbReference type="NCBI Taxonomy" id="688661"/>
    <lineage>
        <taxon>Eukaryota</taxon>
        <taxon>Fungi</taxon>
        <taxon>Fungi incertae sedis</taxon>
        <taxon>Mucoromycota</taxon>
        <taxon>Mucoromycotina</taxon>
        <taxon>Mucoromycetes</taxon>
        <taxon>Mucorales</taxon>
        <taxon>Lichtheimiaceae</taxon>
        <taxon>Lichtheimia</taxon>
    </lineage>
</organism>
<dbReference type="RefSeq" id="XP_058342946.1">
    <property type="nucleotide sequence ID" value="XM_058486334.1"/>
</dbReference>
<dbReference type="InterPro" id="IPR011990">
    <property type="entry name" value="TPR-like_helical_dom_sf"/>
</dbReference>
<dbReference type="Gene3D" id="3.80.10.10">
    <property type="entry name" value="Ribonuclease Inhibitor"/>
    <property type="match status" value="2"/>
</dbReference>
<evidence type="ECO:0000313" key="1">
    <source>
        <dbReference type="EMBL" id="KAJ8658033.1"/>
    </source>
</evidence>
<dbReference type="EMBL" id="JARTCD010000027">
    <property type="protein sequence ID" value="KAJ8658033.1"/>
    <property type="molecule type" value="Genomic_DNA"/>
</dbReference>
<comment type="caution">
    <text evidence="1">The sequence shown here is derived from an EMBL/GenBank/DDBJ whole genome shotgun (WGS) entry which is preliminary data.</text>
</comment>
<accession>A0AAD7V3N8</accession>